<evidence type="ECO:0000256" key="9">
    <source>
        <dbReference type="ARBA" id="ARBA00022840"/>
    </source>
</evidence>
<dbReference type="PRINTS" id="PR00119">
    <property type="entry name" value="CATATPASE"/>
</dbReference>
<dbReference type="GO" id="GO:0000287">
    <property type="term" value="F:magnesium ion binding"/>
    <property type="evidence" value="ECO:0007669"/>
    <property type="project" value="UniProtKB-UniRule"/>
</dbReference>
<feature type="transmembrane region" description="Helical" evidence="16">
    <location>
        <begin position="254"/>
        <end position="278"/>
    </location>
</feature>
<dbReference type="Pfam" id="PF00702">
    <property type="entry name" value="Hydrolase"/>
    <property type="match status" value="1"/>
</dbReference>
<feature type="binding site" evidence="16">
    <location>
        <position position="557"/>
    </location>
    <ligand>
        <name>Mg(2+)</name>
        <dbReference type="ChEBI" id="CHEBI:18420"/>
    </ligand>
</feature>
<evidence type="ECO:0000256" key="15">
    <source>
        <dbReference type="ARBA" id="ARBA00023136"/>
    </source>
</evidence>
<dbReference type="NCBIfam" id="TIGR01497">
    <property type="entry name" value="kdpB"/>
    <property type="match status" value="1"/>
</dbReference>
<evidence type="ECO:0000256" key="12">
    <source>
        <dbReference type="ARBA" id="ARBA00022967"/>
    </source>
</evidence>
<dbReference type="EMBL" id="HE965806">
    <property type="protein sequence ID" value="CCJ56412.1"/>
    <property type="molecule type" value="Genomic_DNA"/>
</dbReference>
<feature type="transmembrane region" description="Helical" evidence="16">
    <location>
        <begin position="61"/>
        <end position="82"/>
    </location>
</feature>
<feature type="transmembrane region" description="Helical" evidence="16">
    <location>
        <begin position="653"/>
        <end position="673"/>
    </location>
</feature>
<evidence type="ECO:0000313" key="18">
    <source>
        <dbReference type="EMBL" id="CCJ56412.1"/>
    </source>
</evidence>
<dbReference type="InterPro" id="IPR023299">
    <property type="entry name" value="ATPase_P-typ_cyto_dom_N"/>
</dbReference>
<keyword evidence="8 16" id="KW-0547">Nucleotide-binding</keyword>
<feature type="binding site" evidence="16">
    <location>
        <position position="389"/>
    </location>
    <ligand>
        <name>ATP</name>
        <dbReference type="ChEBI" id="CHEBI:30616"/>
    </ligand>
</feature>
<evidence type="ECO:0000256" key="3">
    <source>
        <dbReference type="ARBA" id="ARBA00022475"/>
    </source>
</evidence>
<reference evidence="18 19" key="1">
    <citation type="journal article" date="2012" name="BMC Genomics">
        <title>Comparative genomics of the classical Bordetella subspecies: the evolution and exchange of virulence-associated diversity amongst closely related pathogens.</title>
        <authorList>
            <person name="Park J."/>
            <person name="Zhang Y."/>
            <person name="Buboltz A.M."/>
            <person name="Zhang X."/>
            <person name="Schuster S.C."/>
            <person name="Ahuja U."/>
            <person name="Liu M."/>
            <person name="Miller J.F."/>
            <person name="Sebaihia M."/>
            <person name="Bentley S.D."/>
            <person name="Parkhill J."/>
            <person name="Harvill E.T."/>
        </authorList>
    </citation>
    <scope>NUCLEOTIDE SEQUENCE [LARGE SCALE GENOMIC DNA]</scope>
    <source>
        <strain evidence="18 19">253</strain>
    </source>
</reference>
<comment type="similarity">
    <text evidence="16">Belongs to the cation transport ATPase (P-type) (TC 3.A.3) family. Type IA subfamily.</text>
</comment>
<evidence type="ECO:0000259" key="17">
    <source>
        <dbReference type="Pfam" id="PF00122"/>
    </source>
</evidence>
<keyword evidence="6 16" id="KW-0812">Transmembrane</keyword>
<dbReference type="PANTHER" id="PTHR43743:SF1">
    <property type="entry name" value="POTASSIUM-TRANSPORTING ATPASE ATP-BINDING SUBUNIT"/>
    <property type="match status" value="1"/>
</dbReference>
<keyword evidence="4 16" id="KW-0633">Potassium transport</keyword>
<dbReference type="OrthoDB" id="9814270at2"/>
<dbReference type="Gene3D" id="2.70.150.10">
    <property type="entry name" value="Calcium-transporting ATPase, cytoplasmic transduction domain A"/>
    <property type="match status" value="1"/>
</dbReference>
<dbReference type="InterPro" id="IPR023214">
    <property type="entry name" value="HAD_sf"/>
</dbReference>
<dbReference type="InterPro" id="IPR023298">
    <property type="entry name" value="ATPase_P-typ_TM_dom_sf"/>
</dbReference>
<evidence type="ECO:0000256" key="4">
    <source>
        <dbReference type="ARBA" id="ARBA00022538"/>
    </source>
</evidence>
<dbReference type="InterPro" id="IPR018303">
    <property type="entry name" value="ATPase_P-typ_P_site"/>
</dbReference>
<dbReference type="SFLD" id="SFLDF00027">
    <property type="entry name" value="p-type_atpase"/>
    <property type="match status" value="1"/>
</dbReference>
<evidence type="ECO:0000313" key="19">
    <source>
        <dbReference type="Proteomes" id="UP000007564"/>
    </source>
</evidence>
<dbReference type="AlphaFoldDB" id="A0A0C6P9F7"/>
<keyword evidence="13 16" id="KW-1133">Transmembrane helix</keyword>
<feature type="transmembrane region" description="Helical" evidence="16">
    <location>
        <begin position="623"/>
        <end position="641"/>
    </location>
</feature>
<evidence type="ECO:0000256" key="11">
    <source>
        <dbReference type="ARBA" id="ARBA00022958"/>
    </source>
</evidence>
<dbReference type="InterPro" id="IPR036412">
    <property type="entry name" value="HAD-like_sf"/>
</dbReference>
<dbReference type="SUPFAM" id="SSF56784">
    <property type="entry name" value="HAD-like"/>
    <property type="match status" value="1"/>
</dbReference>
<accession>A0A0C6P9F7</accession>
<dbReference type="SUPFAM" id="SSF81665">
    <property type="entry name" value="Calcium ATPase, transmembrane domain M"/>
    <property type="match status" value="1"/>
</dbReference>
<dbReference type="NCBIfam" id="TIGR01494">
    <property type="entry name" value="ATPase_P-type"/>
    <property type="match status" value="2"/>
</dbReference>
<dbReference type="InterPro" id="IPR044492">
    <property type="entry name" value="P_typ_ATPase_HD_dom"/>
</dbReference>
<dbReference type="FunFam" id="3.40.1110.10:FF:000007">
    <property type="entry name" value="Potassium-transporting ATPase ATP-binding subunit"/>
    <property type="match status" value="1"/>
</dbReference>
<evidence type="ECO:0000256" key="16">
    <source>
        <dbReference type="HAMAP-Rule" id="MF_00285"/>
    </source>
</evidence>
<dbReference type="RefSeq" id="WP_015065063.1">
    <property type="nucleotide sequence ID" value="NC_019382.1"/>
</dbReference>
<keyword evidence="7 16" id="KW-0479">Metal-binding</keyword>
<dbReference type="HAMAP" id="MF_00285">
    <property type="entry name" value="KdpB"/>
    <property type="match status" value="1"/>
</dbReference>
<keyword evidence="3 16" id="KW-1003">Cell membrane</keyword>
<feature type="domain" description="P-type ATPase A" evidence="17">
    <location>
        <begin position="156"/>
        <end position="243"/>
    </location>
</feature>
<gene>
    <name evidence="16 18" type="primary">kdpB</name>
    <name evidence="18" type="ORF">BN112_4498</name>
</gene>
<dbReference type="Gene3D" id="3.40.1110.10">
    <property type="entry name" value="Calcium-transporting ATPase, cytoplasmic domain N"/>
    <property type="match status" value="1"/>
</dbReference>
<evidence type="ECO:0000256" key="13">
    <source>
        <dbReference type="ARBA" id="ARBA00022989"/>
    </source>
</evidence>
<comment type="subcellular location">
    <subcellularLocation>
        <location evidence="16">Cell membrane</location>
        <topology evidence="16">Multi-pass membrane protein</topology>
    </subcellularLocation>
    <subcellularLocation>
        <location evidence="1">Membrane</location>
    </subcellularLocation>
</comment>
<dbReference type="Proteomes" id="UP000007564">
    <property type="component" value="Chromosome"/>
</dbReference>
<dbReference type="HOGENOM" id="CLU_025728_2_0_4"/>
<dbReference type="InterPro" id="IPR001757">
    <property type="entry name" value="P_typ_ATPase"/>
</dbReference>
<feature type="transmembrane region" description="Helical" evidence="16">
    <location>
        <begin position="290"/>
        <end position="315"/>
    </location>
</feature>
<dbReference type="KEGG" id="bbh:BN112_4498"/>
<comment type="subunit">
    <text evidence="16">The system is composed of three essential subunits: KdpA, KdpB and KdpC.</text>
</comment>
<evidence type="ECO:0000256" key="10">
    <source>
        <dbReference type="ARBA" id="ARBA00022842"/>
    </source>
</evidence>
<keyword evidence="2 16" id="KW-0813">Transport</keyword>
<dbReference type="PANTHER" id="PTHR43743">
    <property type="entry name" value="POTASSIUM-TRANSPORTING ATPASE ATP-BINDING SUBUNIT"/>
    <property type="match status" value="1"/>
</dbReference>
<dbReference type="GO" id="GO:0008556">
    <property type="term" value="F:P-type potassium transmembrane transporter activity"/>
    <property type="evidence" value="ECO:0007669"/>
    <property type="project" value="UniProtKB-UniRule"/>
</dbReference>
<proteinExistence type="inferred from homology"/>
<dbReference type="GO" id="GO:0016887">
    <property type="term" value="F:ATP hydrolysis activity"/>
    <property type="evidence" value="ECO:0007669"/>
    <property type="project" value="InterPro"/>
</dbReference>
<comment type="catalytic activity">
    <reaction evidence="16">
        <text>K(+)(out) + ATP + H2O = K(+)(in) + ADP + phosphate + H(+)</text>
        <dbReference type="Rhea" id="RHEA:16777"/>
        <dbReference type="ChEBI" id="CHEBI:15377"/>
        <dbReference type="ChEBI" id="CHEBI:15378"/>
        <dbReference type="ChEBI" id="CHEBI:29103"/>
        <dbReference type="ChEBI" id="CHEBI:30616"/>
        <dbReference type="ChEBI" id="CHEBI:43474"/>
        <dbReference type="ChEBI" id="CHEBI:456216"/>
        <dbReference type="EC" id="7.2.2.6"/>
    </reaction>
</comment>
<dbReference type="InterPro" id="IPR006391">
    <property type="entry name" value="P-type_ATPase_bsu_IA"/>
</dbReference>
<evidence type="ECO:0000256" key="14">
    <source>
        <dbReference type="ARBA" id="ARBA00023065"/>
    </source>
</evidence>
<feature type="binding site" evidence="16">
    <location>
        <position position="434"/>
    </location>
    <ligand>
        <name>ATP</name>
        <dbReference type="ChEBI" id="CHEBI:30616"/>
    </ligand>
</feature>
<dbReference type="SFLD" id="SFLDS00003">
    <property type="entry name" value="Haloacid_Dehalogenase"/>
    <property type="match status" value="1"/>
</dbReference>
<keyword evidence="5 16" id="KW-0597">Phosphoprotein</keyword>
<feature type="transmembrane region" description="Helical" evidence="16">
    <location>
        <begin position="693"/>
        <end position="720"/>
    </location>
</feature>
<dbReference type="PROSITE" id="PS00154">
    <property type="entry name" value="ATPASE_E1_E2"/>
    <property type="match status" value="1"/>
</dbReference>
<dbReference type="InterPro" id="IPR008250">
    <property type="entry name" value="ATPase_P-typ_transduc_dom_A_sf"/>
</dbReference>
<dbReference type="EC" id="7.2.2.6" evidence="16"/>
<name>A0A0C6P9F7_BORBO</name>
<dbReference type="SUPFAM" id="SSF81653">
    <property type="entry name" value="Calcium ATPase, transduction domain A"/>
    <property type="match status" value="1"/>
</dbReference>
<organism evidence="18 19">
    <name type="scientific">Bordetella bronchiseptica 253</name>
    <dbReference type="NCBI Taxonomy" id="568707"/>
    <lineage>
        <taxon>Bacteria</taxon>
        <taxon>Pseudomonadati</taxon>
        <taxon>Pseudomonadota</taxon>
        <taxon>Betaproteobacteria</taxon>
        <taxon>Burkholderiales</taxon>
        <taxon>Alcaligenaceae</taxon>
        <taxon>Bordetella</taxon>
    </lineage>
</organism>
<evidence type="ECO:0000256" key="1">
    <source>
        <dbReference type="ARBA" id="ARBA00004370"/>
    </source>
</evidence>
<keyword evidence="10 16" id="KW-0460">Magnesium</keyword>
<feature type="binding site" evidence="16">
    <location>
        <position position="385"/>
    </location>
    <ligand>
        <name>ATP</name>
        <dbReference type="ChEBI" id="CHEBI:30616"/>
    </ligand>
</feature>
<keyword evidence="18" id="KW-0378">Hydrolase</keyword>
<evidence type="ECO:0000256" key="2">
    <source>
        <dbReference type="ARBA" id="ARBA00022448"/>
    </source>
</evidence>
<dbReference type="GO" id="GO:0005524">
    <property type="term" value="F:ATP binding"/>
    <property type="evidence" value="ECO:0007669"/>
    <property type="project" value="UniProtKB-UniRule"/>
</dbReference>
<sequence length="721" mass="74404">MANSPTPLSAQAGLPAASPSLPAATPHRAFGLWSRALAGPALRDTLRKLSPAAQLRNPVMFVVYAGSILTTLLWLLALAGLAEAPAGFILAVAAGLWFTVLFANFAEALAEGRGRQQAAALRGLRTTIEARVLTGFRDSDAAAALPPYWRSRATSRPSGALRRDDVVLIEAGETVPGDGQVIAGIASVDESAITGESAPVIRAAGSDFCSVTGGTRVLSDWIFVRIAADPGDSFLDRMIAMVESARRQKTPNELALTILLVGLTLVFLLVVASLLPFSMYAVSASGAGQAVSITVLVALLVCLIPTTIGGLLSAIGVAGMSRMMRANVIATSGRAIEAAGDVSVLLLDKTGTITFGNRQAAAFVPAPGVSPAVLAEAARLASLADETPEGRSIVALAERILDTRSEAPAGARFVPFSAQSRMSGVDLDGRLIRKGAADALARWLGEGQGGLPAAVARDVDDVARRGSTPLVVAEGGQALGVIELKDIVKPGIQPRFAALRRMGIKTVMITGDNALTAAAIAAEAGVDDFLAEATPQAKLELIRACQADGHLVAMTGDGTNDAPALAQADVAVAMNSGTQAAKEAGNMVDLDSNPTKLIEIVEIGKQMLMTRGALTTFSVANDVAKYFAIIPAAYMAVYPQLAQLNVMGLATPASAILSAVIFNALIIVALIPLALKGVRYRPLGAAVLLRRNLLVYGLGGLLAPFAGIKLIDMALAALGWT</sequence>
<dbReference type="GO" id="GO:0005886">
    <property type="term" value="C:plasma membrane"/>
    <property type="evidence" value="ECO:0007669"/>
    <property type="project" value="UniProtKB-SubCell"/>
</dbReference>
<evidence type="ECO:0000256" key="6">
    <source>
        <dbReference type="ARBA" id="ARBA00022692"/>
    </source>
</evidence>
<comment type="function">
    <text evidence="16">Part of the high-affinity ATP-driven potassium transport (or Kdp) system, which catalyzes the hydrolysis of ATP coupled with the electrogenic transport of potassium into the cytoplasm. This subunit is responsible for energy coupling to the transport system and for the release of the potassium ions to the cytoplasm.</text>
</comment>
<evidence type="ECO:0000256" key="5">
    <source>
        <dbReference type="ARBA" id="ARBA00022553"/>
    </source>
</evidence>
<keyword evidence="12 16" id="KW-1278">Translocase</keyword>
<evidence type="ECO:0000256" key="7">
    <source>
        <dbReference type="ARBA" id="ARBA00022723"/>
    </source>
</evidence>
<keyword evidence="9 16" id="KW-0067">ATP-binding</keyword>
<feature type="transmembrane region" description="Helical" evidence="16">
    <location>
        <begin position="88"/>
        <end position="106"/>
    </location>
</feature>
<keyword evidence="15 16" id="KW-0472">Membrane</keyword>
<keyword evidence="14 16" id="KW-0406">Ion transport</keyword>
<feature type="binding site" evidence="16">
    <location>
        <position position="561"/>
    </location>
    <ligand>
        <name>Mg(2+)</name>
        <dbReference type="ChEBI" id="CHEBI:18420"/>
    </ligand>
</feature>
<protein>
    <recommendedName>
        <fullName evidence="16">Potassium-transporting ATPase ATP-binding subunit</fullName>
        <ecNumber evidence="16">7.2.2.6</ecNumber>
    </recommendedName>
    <alternativeName>
        <fullName evidence="16">ATP phosphohydrolase [potassium-transporting] B chain</fullName>
    </alternativeName>
    <alternativeName>
        <fullName evidence="16">Potassium-binding and translocating subunit B</fullName>
    </alternativeName>
    <alternativeName>
        <fullName evidence="16">Potassium-translocating ATPase B chain</fullName>
    </alternativeName>
</protein>
<dbReference type="Pfam" id="PF00122">
    <property type="entry name" value="E1-E2_ATPase"/>
    <property type="match status" value="1"/>
</dbReference>
<dbReference type="SFLD" id="SFLDG00002">
    <property type="entry name" value="C1.7:_P-type_atpase_like"/>
    <property type="match status" value="1"/>
</dbReference>
<feature type="active site" description="4-aspartylphosphate intermediate" evidence="16">
    <location>
        <position position="348"/>
    </location>
</feature>
<feature type="binding site" evidence="16">
    <location>
        <begin position="416"/>
        <end position="423"/>
    </location>
    <ligand>
        <name>ATP</name>
        <dbReference type="ChEBI" id="CHEBI:30616"/>
    </ligand>
</feature>
<keyword evidence="11 16" id="KW-0630">Potassium</keyword>
<dbReference type="InterPro" id="IPR059000">
    <property type="entry name" value="ATPase_P-type_domA"/>
</dbReference>
<dbReference type="Gene3D" id="3.40.50.1000">
    <property type="entry name" value="HAD superfamily/HAD-like"/>
    <property type="match status" value="1"/>
</dbReference>
<evidence type="ECO:0000256" key="8">
    <source>
        <dbReference type="ARBA" id="ARBA00022741"/>
    </source>
</evidence>